<name>W0RD32_BIBTR</name>
<keyword evidence="1" id="KW-1133">Transmembrane helix</keyword>
<keyword evidence="1" id="KW-0472">Membrane</keyword>
<gene>
    <name evidence="2" type="ORF">F544_20650</name>
</gene>
<organism evidence="2 3">
    <name type="scientific">Bibersteinia trehalosi USDA-ARS-USMARC-190</name>
    <dbReference type="NCBI Taxonomy" id="1263832"/>
    <lineage>
        <taxon>Bacteria</taxon>
        <taxon>Pseudomonadati</taxon>
        <taxon>Pseudomonadota</taxon>
        <taxon>Gammaproteobacteria</taxon>
        <taxon>Pasteurellales</taxon>
        <taxon>Pasteurellaceae</taxon>
        <taxon>Bibersteinia</taxon>
    </lineage>
</organism>
<evidence type="ECO:0000313" key="3">
    <source>
        <dbReference type="Proteomes" id="UP000019086"/>
    </source>
</evidence>
<evidence type="ECO:0000256" key="1">
    <source>
        <dbReference type="SAM" id="Phobius"/>
    </source>
</evidence>
<dbReference type="AlphaFoldDB" id="W0RD32"/>
<dbReference type="PATRIC" id="fig|1263832.3.peg.2053"/>
<feature type="transmembrane region" description="Helical" evidence="1">
    <location>
        <begin position="20"/>
        <end position="40"/>
    </location>
</feature>
<keyword evidence="1" id="KW-0812">Transmembrane</keyword>
<dbReference type="KEGG" id="btra:F544_20650"/>
<evidence type="ECO:0000313" key="2">
    <source>
        <dbReference type="EMBL" id="AHG87293.1"/>
    </source>
</evidence>
<sequence>MGNSWESGKSWEKLGKNFPFFPINLCFFVVWGGIVGGFLLRKWTFWTS</sequence>
<dbReference type="EMBL" id="CP006956">
    <property type="protein sequence ID" value="AHG87293.1"/>
    <property type="molecule type" value="Genomic_DNA"/>
</dbReference>
<protein>
    <submittedName>
        <fullName evidence="2">Uncharacterized protein</fullName>
    </submittedName>
</protein>
<reference evidence="2 3" key="1">
    <citation type="submission" date="2013-12" db="EMBL/GenBank/DDBJ databases">
        <title>Annotation of the Bibersteinia trehalosi USDA-ARS-USMARC-190 complete genome.</title>
        <authorList>
            <person name="Harhay G.P."/>
            <person name="McVey S."/>
            <person name="Clawson M.L."/>
            <person name="Bono J."/>
            <person name="Heaton M.P."/>
            <person name="Chitko-Mckown C.G."/>
            <person name="Harhay D.M."/>
            <person name="Smith T.P.L."/>
        </authorList>
    </citation>
    <scope>NUCLEOTIDE SEQUENCE [LARGE SCALE GENOMIC DNA]</scope>
    <source>
        <strain evidence="2 3">USDA-ARS-USMARC-190</strain>
    </source>
</reference>
<proteinExistence type="predicted"/>
<dbReference type="HOGENOM" id="CLU_3149939_0_0_6"/>
<accession>W0RD32</accession>
<dbReference type="Proteomes" id="UP000019086">
    <property type="component" value="Chromosome"/>
</dbReference>